<evidence type="ECO:0000256" key="3">
    <source>
        <dbReference type="ARBA" id="ARBA00022827"/>
    </source>
</evidence>
<dbReference type="GO" id="GO:0071949">
    <property type="term" value="F:FAD binding"/>
    <property type="evidence" value="ECO:0007669"/>
    <property type="project" value="InterPro"/>
</dbReference>
<dbReference type="InterPro" id="IPR050493">
    <property type="entry name" value="FAD-dep_Monooxygenase_BioMet"/>
</dbReference>
<keyword evidence="4" id="KW-0560">Oxidoreductase</keyword>
<dbReference type="InterPro" id="IPR002938">
    <property type="entry name" value="FAD-bd"/>
</dbReference>
<feature type="domain" description="FAD-binding" evidence="6">
    <location>
        <begin position="18"/>
        <end position="369"/>
    </location>
</feature>
<dbReference type="PANTHER" id="PTHR13789">
    <property type="entry name" value="MONOOXYGENASE"/>
    <property type="match status" value="1"/>
</dbReference>
<reference evidence="7" key="1">
    <citation type="submission" date="2020-11" db="EMBL/GenBank/DDBJ databases">
        <authorList>
            <consortium name="DOE Joint Genome Institute"/>
            <person name="Ahrendt S."/>
            <person name="Riley R."/>
            <person name="Andreopoulos W."/>
            <person name="Labutti K."/>
            <person name="Pangilinan J."/>
            <person name="Ruiz-Duenas F.J."/>
            <person name="Barrasa J.M."/>
            <person name="Sanchez-Garcia M."/>
            <person name="Camarero S."/>
            <person name="Miyauchi S."/>
            <person name="Serrano A."/>
            <person name="Linde D."/>
            <person name="Babiker R."/>
            <person name="Drula E."/>
            <person name="Ayuso-Fernandez I."/>
            <person name="Pacheco R."/>
            <person name="Padilla G."/>
            <person name="Ferreira P."/>
            <person name="Barriuso J."/>
            <person name="Kellner H."/>
            <person name="Castanera R."/>
            <person name="Alfaro M."/>
            <person name="Ramirez L."/>
            <person name="Pisabarro A.G."/>
            <person name="Kuo A."/>
            <person name="Tritt A."/>
            <person name="Lipzen A."/>
            <person name="He G."/>
            <person name="Yan M."/>
            <person name="Ng V."/>
            <person name="Cullen D."/>
            <person name="Martin F."/>
            <person name="Rosso M.-N."/>
            <person name="Henrissat B."/>
            <person name="Hibbett D."/>
            <person name="Martinez A.T."/>
            <person name="Grigoriev I.V."/>
        </authorList>
    </citation>
    <scope>NUCLEOTIDE SEQUENCE</scope>
    <source>
        <strain evidence="7">CIRM-BRFM 674</strain>
    </source>
</reference>
<dbReference type="AlphaFoldDB" id="A0A9P6CWT4"/>
<dbReference type="Proteomes" id="UP000807469">
    <property type="component" value="Unassembled WGS sequence"/>
</dbReference>
<evidence type="ECO:0000313" key="8">
    <source>
        <dbReference type="Proteomes" id="UP000807469"/>
    </source>
</evidence>
<evidence type="ECO:0000313" key="7">
    <source>
        <dbReference type="EMBL" id="KAF9483291.1"/>
    </source>
</evidence>
<dbReference type="PANTHER" id="PTHR13789:SF306">
    <property type="entry name" value="HYDROXYLASE, PUTATIVE-RELATED"/>
    <property type="match status" value="1"/>
</dbReference>
<keyword evidence="8" id="KW-1185">Reference proteome</keyword>
<evidence type="ECO:0000256" key="2">
    <source>
        <dbReference type="ARBA" id="ARBA00022630"/>
    </source>
</evidence>
<proteinExistence type="inferred from homology"/>
<dbReference type="EMBL" id="MU155155">
    <property type="protein sequence ID" value="KAF9483291.1"/>
    <property type="molecule type" value="Genomic_DNA"/>
</dbReference>
<dbReference type="InterPro" id="IPR036188">
    <property type="entry name" value="FAD/NAD-bd_sf"/>
</dbReference>
<evidence type="ECO:0000256" key="5">
    <source>
        <dbReference type="ARBA" id="ARBA00023033"/>
    </source>
</evidence>
<comment type="similarity">
    <text evidence="1">Belongs to the paxM FAD-dependent monooxygenase family.</text>
</comment>
<accession>A0A9P6CWT4</accession>
<evidence type="ECO:0000256" key="1">
    <source>
        <dbReference type="ARBA" id="ARBA00007992"/>
    </source>
</evidence>
<dbReference type="Gene3D" id="3.50.50.60">
    <property type="entry name" value="FAD/NAD(P)-binding domain"/>
    <property type="match status" value="1"/>
</dbReference>
<dbReference type="GO" id="GO:0004497">
    <property type="term" value="F:monooxygenase activity"/>
    <property type="evidence" value="ECO:0007669"/>
    <property type="project" value="UniProtKB-KW"/>
</dbReference>
<dbReference type="SUPFAM" id="SSF51905">
    <property type="entry name" value="FAD/NAD(P)-binding domain"/>
    <property type="match status" value="1"/>
</dbReference>
<keyword evidence="2" id="KW-0285">Flavoprotein</keyword>
<sequence>MPTDTKSRDNSKVQLKFIVAGAGISGLAVAATLRKAGHDVLVVEKSNGKIRSKGGIQSPPNMTKLLHKWGLGPNLKERAHKCDRFFFSNGGTGDLIGCMNMGEGFLGDLSADFLFLQHRDLYNMLYQLAVKEGVEFRFNSTIVDADNVAVSVTLDSEEVLYADVIIGADGFDSLLRQVVTDSGDEPPDVTDTHVIATFLIPVHLMEDDEDLRMLLNARNWHIWLGNGYVMNANMLVGEKDFTVTIIHHYDGPRYPGDLNWTEERTLESLGIHMKNFDPILQRLLKLATSVSSRIYVRRPVPEDFVCANSRVVLVGESAHPMLPASNHGVALILEDAQTLGLLFSRIRNRDQIPQLLTAYEEIRHPYTAEVWLYDHEQRRGMKAPLGPEQQMRDAILSQTMASGHWDHMDDSPVFRQVWGNELRLWTYDPTDKVEDWWGQYGSFIMRRHDRSSMEVTDISFS</sequence>
<dbReference type="Pfam" id="PF01494">
    <property type="entry name" value="FAD_binding_3"/>
    <property type="match status" value="1"/>
</dbReference>
<keyword evidence="3" id="KW-0274">FAD</keyword>
<keyword evidence="5" id="KW-0503">Monooxygenase</keyword>
<evidence type="ECO:0000259" key="6">
    <source>
        <dbReference type="Pfam" id="PF01494"/>
    </source>
</evidence>
<dbReference type="OrthoDB" id="1878542at2759"/>
<protein>
    <submittedName>
        <fullName evidence="7">FAD/NAD(P)-binding domain-containing protein</fullName>
    </submittedName>
</protein>
<comment type="caution">
    <text evidence="7">The sequence shown here is derived from an EMBL/GenBank/DDBJ whole genome shotgun (WGS) entry which is preliminary data.</text>
</comment>
<gene>
    <name evidence="7" type="ORF">BDN70DRAFT_873989</name>
</gene>
<name>A0A9P6CWT4_9AGAR</name>
<evidence type="ECO:0000256" key="4">
    <source>
        <dbReference type="ARBA" id="ARBA00023002"/>
    </source>
</evidence>
<dbReference type="PRINTS" id="PR00420">
    <property type="entry name" value="RNGMNOXGNASE"/>
</dbReference>
<organism evidence="7 8">
    <name type="scientific">Pholiota conissans</name>
    <dbReference type="NCBI Taxonomy" id="109636"/>
    <lineage>
        <taxon>Eukaryota</taxon>
        <taxon>Fungi</taxon>
        <taxon>Dikarya</taxon>
        <taxon>Basidiomycota</taxon>
        <taxon>Agaricomycotina</taxon>
        <taxon>Agaricomycetes</taxon>
        <taxon>Agaricomycetidae</taxon>
        <taxon>Agaricales</taxon>
        <taxon>Agaricineae</taxon>
        <taxon>Strophariaceae</taxon>
        <taxon>Pholiota</taxon>
    </lineage>
</organism>